<evidence type="ECO:0000313" key="1">
    <source>
        <dbReference type="EMBL" id="QED27351.1"/>
    </source>
</evidence>
<evidence type="ECO:0008006" key="3">
    <source>
        <dbReference type="Google" id="ProtNLM"/>
    </source>
</evidence>
<dbReference type="RefSeq" id="WP_146959036.1">
    <property type="nucleotide sequence ID" value="NZ_CP042467.1"/>
</dbReference>
<dbReference type="KEGG" id="bbae:FRD01_08890"/>
<dbReference type="Proteomes" id="UP000321595">
    <property type="component" value="Chromosome"/>
</dbReference>
<evidence type="ECO:0000313" key="2">
    <source>
        <dbReference type="Proteomes" id="UP000321595"/>
    </source>
</evidence>
<dbReference type="AlphaFoldDB" id="A0A5B8XPZ5"/>
<dbReference type="EMBL" id="CP042467">
    <property type="protein sequence ID" value="QED27351.1"/>
    <property type="molecule type" value="Genomic_DNA"/>
</dbReference>
<reference evidence="1 2" key="1">
    <citation type="submission" date="2019-08" db="EMBL/GenBank/DDBJ databases">
        <authorList>
            <person name="Liang Q."/>
        </authorList>
    </citation>
    <scope>NUCLEOTIDE SEQUENCE [LARGE SCALE GENOMIC DNA]</scope>
    <source>
        <strain evidence="1 2">V1718</strain>
    </source>
</reference>
<name>A0A5B8XPZ5_9DELT</name>
<protein>
    <recommendedName>
        <fullName evidence="3">SMI1/KNR4 family protein</fullName>
    </recommendedName>
</protein>
<proteinExistence type="predicted"/>
<organism evidence="1 2">
    <name type="scientific">Microvenator marinus</name>
    <dbReference type="NCBI Taxonomy" id="2600177"/>
    <lineage>
        <taxon>Bacteria</taxon>
        <taxon>Deltaproteobacteria</taxon>
        <taxon>Bradymonadales</taxon>
        <taxon>Microvenatoraceae</taxon>
        <taxon>Microvenator</taxon>
    </lineage>
</organism>
<keyword evidence="2" id="KW-1185">Reference proteome</keyword>
<gene>
    <name evidence="1" type="ORF">FRD01_08890</name>
</gene>
<accession>A0A5B8XPZ5</accession>
<dbReference type="OrthoDB" id="4234970at2"/>
<sequence>MIDEDDIPTGEVELEEERRALSFADQLEFHALVEELLQHEDTRIIDFETYKPAPDVIVSTIEAGIGLTVPEAILSFFQSISDGFDLEWSYLEEGEERPGGQIGIYNFARVFGTWLDELWGVFEDQSREDFTWEIRGFEKPVAHLNELQTVLHHNANTREFSLYYYAAHGPNFRLKVDFLEYIELLKLSRGFFGWQLLISDADFDDFPVAAEVAERFHRVMPRLFPKDDFSRFRKA</sequence>